<evidence type="ECO:0000259" key="1">
    <source>
        <dbReference type="Pfam" id="PF14214"/>
    </source>
</evidence>
<evidence type="ECO:0000313" key="3">
    <source>
        <dbReference type="Proteomes" id="UP000230750"/>
    </source>
</evidence>
<dbReference type="OrthoDB" id="10036850at2759"/>
<dbReference type="STRING" id="307972.A0A2G8KCP3"/>
<dbReference type="Pfam" id="PF14214">
    <property type="entry name" value="Helitron_like_N"/>
    <property type="match status" value="1"/>
</dbReference>
<sequence length="356" mass="41016">MNWNDKSNLIQSDPVTCARHFDYMFRRFLNDFLYSSYHPIGEIIDDFYRVEFQQRGSPHIHMLVWVKDAPLYGNAAATDIVSFIDQYVTCNKPPDTVNQTVNLQSHSHAKTCRKKRQGVCRFGFPIPPMPRTMILVPLEGKVDENITELYQCIKAYMDDLKLAENITDTFEDMLTKLETTENDYIIAIRSSITSDKIFLKRSPSEVRINGYSSVLLETWKANMDYSSVLDPYACAMYIVSYISKGQRGMSNLMQRATTEAREGNTDIKQQVRHIGNKFLNHVEMSAQEAVYLVLQMSLRKASRQFVFVNTSPPEDRTILMKPLNIFITCQITLQILNVWDLSGSMLSDLKHFIIIA</sequence>
<gene>
    <name evidence="2" type="ORF">BSL78_17400</name>
</gene>
<dbReference type="InterPro" id="IPR025476">
    <property type="entry name" value="Helitron_helicase-like"/>
</dbReference>
<dbReference type="EMBL" id="MRZV01000689">
    <property type="protein sequence ID" value="PIK45760.1"/>
    <property type="molecule type" value="Genomic_DNA"/>
</dbReference>
<dbReference type="PANTHER" id="PTHR47642:SF5">
    <property type="entry name" value="ATP-DEPENDENT DNA HELICASE"/>
    <property type="match status" value="1"/>
</dbReference>
<name>A0A2G8KCP3_STIJA</name>
<accession>A0A2G8KCP3</accession>
<dbReference type="PANTHER" id="PTHR47642">
    <property type="entry name" value="ATP-DEPENDENT DNA HELICASE"/>
    <property type="match status" value="1"/>
</dbReference>
<reference evidence="2 3" key="1">
    <citation type="journal article" date="2017" name="PLoS Biol.">
        <title>The sea cucumber genome provides insights into morphological evolution and visceral regeneration.</title>
        <authorList>
            <person name="Zhang X."/>
            <person name="Sun L."/>
            <person name="Yuan J."/>
            <person name="Sun Y."/>
            <person name="Gao Y."/>
            <person name="Zhang L."/>
            <person name="Li S."/>
            <person name="Dai H."/>
            <person name="Hamel J.F."/>
            <person name="Liu C."/>
            <person name="Yu Y."/>
            <person name="Liu S."/>
            <person name="Lin W."/>
            <person name="Guo K."/>
            <person name="Jin S."/>
            <person name="Xu P."/>
            <person name="Storey K.B."/>
            <person name="Huan P."/>
            <person name="Zhang T."/>
            <person name="Zhou Y."/>
            <person name="Zhang J."/>
            <person name="Lin C."/>
            <person name="Li X."/>
            <person name="Xing L."/>
            <person name="Huo D."/>
            <person name="Sun M."/>
            <person name="Wang L."/>
            <person name="Mercier A."/>
            <person name="Li F."/>
            <person name="Yang H."/>
            <person name="Xiang J."/>
        </authorList>
    </citation>
    <scope>NUCLEOTIDE SEQUENCE [LARGE SCALE GENOMIC DNA]</scope>
    <source>
        <strain evidence="2">Shaxun</strain>
        <tissue evidence="2">Muscle</tissue>
    </source>
</reference>
<feature type="domain" description="Helitron helicase-like" evidence="1">
    <location>
        <begin position="8"/>
        <end position="64"/>
    </location>
</feature>
<protein>
    <recommendedName>
        <fullName evidence="1">Helitron helicase-like domain-containing protein</fullName>
    </recommendedName>
</protein>
<dbReference type="Proteomes" id="UP000230750">
    <property type="component" value="Unassembled WGS sequence"/>
</dbReference>
<comment type="caution">
    <text evidence="2">The sequence shown here is derived from an EMBL/GenBank/DDBJ whole genome shotgun (WGS) entry which is preliminary data.</text>
</comment>
<proteinExistence type="predicted"/>
<dbReference type="InterPro" id="IPR051055">
    <property type="entry name" value="PIF1_helicase"/>
</dbReference>
<dbReference type="AlphaFoldDB" id="A0A2G8KCP3"/>
<evidence type="ECO:0000313" key="2">
    <source>
        <dbReference type="EMBL" id="PIK45760.1"/>
    </source>
</evidence>
<keyword evidence="3" id="KW-1185">Reference proteome</keyword>
<organism evidence="2 3">
    <name type="scientific">Stichopus japonicus</name>
    <name type="common">Sea cucumber</name>
    <dbReference type="NCBI Taxonomy" id="307972"/>
    <lineage>
        <taxon>Eukaryota</taxon>
        <taxon>Metazoa</taxon>
        <taxon>Echinodermata</taxon>
        <taxon>Eleutherozoa</taxon>
        <taxon>Echinozoa</taxon>
        <taxon>Holothuroidea</taxon>
        <taxon>Aspidochirotacea</taxon>
        <taxon>Aspidochirotida</taxon>
        <taxon>Stichopodidae</taxon>
        <taxon>Apostichopus</taxon>
    </lineage>
</organism>